<evidence type="ECO:0000259" key="2">
    <source>
        <dbReference type="Pfam" id="PF01656"/>
    </source>
</evidence>
<dbReference type="Proteomes" id="UP001596166">
    <property type="component" value="Unassembled WGS sequence"/>
</dbReference>
<gene>
    <name evidence="3" type="ORF">ACFPMG_22590</name>
</gene>
<accession>A0ABW0GC86</accession>
<feature type="region of interest" description="Disordered" evidence="1">
    <location>
        <begin position="223"/>
        <end position="246"/>
    </location>
</feature>
<dbReference type="PANTHER" id="PTHR13696">
    <property type="entry name" value="P-LOOP CONTAINING NUCLEOSIDE TRIPHOSPHATE HYDROLASE"/>
    <property type="match status" value="1"/>
</dbReference>
<comment type="caution">
    <text evidence="3">The sequence shown here is derived from an EMBL/GenBank/DDBJ whole genome shotgun (WGS) entry which is preliminary data.</text>
</comment>
<keyword evidence="4" id="KW-1185">Reference proteome</keyword>
<proteinExistence type="predicted"/>
<sequence length="246" mass="26112">MDGVLAVASSKGGVGKTTTIVMLAEYFRKRGSVALLDADPNQKLISWLGDEKGESRVEGIALVSLLGRNIVETITEAKAQHDVVIVDFAGALTQEMVFGFGYASAVVIPSGSSKGDIDEARKTFQVVEQTTALLSAGNPSFSLPAKVLLCKVRPNTDTYKAAKQQLAAWKVPVFGDDVHVPHRTSFEKAWWHKCSPQEVADKALKKQIDSVCTAIASLAGLAPPEAKPTKGRVPRAKKAASAATPA</sequence>
<dbReference type="PANTHER" id="PTHR13696:SF99">
    <property type="entry name" value="COBYRINIC ACID AC-DIAMIDE SYNTHASE"/>
    <property type="match status" value="1"/>
</dbReference>
<dbReference type="EMBL" id="JBHSLC010000049">
    <property type="protein sequence ID" value="MFC5357797.1"/>
    <property type="molecule type" value="Genomic_DNA"/>
</dbReference>
<dbReference type="SUPFAM" id="SSF52540">
    <property type="entry name" value="P-loop containing nucleoside triphosphate hydrolases"/>
    <property type="match status" value="1"/>
</dbReference>
<dbReference type="InterPro" id="IPR050678">
    <property type="entry name" value="DNA_Partitioning_ATPase"/>
</dbReference>
<reference evidence="4" key="1">
    <citation type="journal article" date="2019" name="Int. J. Syst. Evol. Microbiol.">
        <title>The Global Catalogue of Microorganisms (GCM) 10K type strain sequencing project: providing services to taxonomists for standard genome sequencing and annotation.</title>
        <authorList>
            <consortium name="The Broad Institute Genomics Platform"/>
            <consortium name="The Broad Institute Genome Sequencing Center for Infectious Disease"/>
            <person name="Wu L."/>
            <person name="Ma J."/>
        </authorList>
    </citation>
    <scope>NUCLEOTIDE SEQUENCE [LARGE SCALE GENOMIC DNA]</scope>
    <source>
        <strain evidence="4">CCUG 58760</strain>
    </source>
</reference>
<name>A0ABW0GC86_9PROT</name>
<protein>
    <submittedName>
        <fullName evidence="3">ParA family protein</fullName>
    </submittedName>
</protein>
<feature type="domain" description="CobQ/CobB/MinD/ParA nucleotide binding" evidence="2">
    <location>
        <begin position="5"/>
        <end position="188"/>
    </location>
</feature>
<dbReference type="Pfam" id="PF01656">
    <property type="entry name" value="CbiA"/>
    <property type="match status" value="1"/>
</dbReference>
<dbReference type="RefSeq" id="WP_376997448.1">
    <property type="nucleotide sequence ID" value="NZ_JBHSLC010000049.1"/>
</dbReference>
<dbReference type="InterPro" id="IPR027417">
    <property type="entry name" value="P-loop_NTPase"/>
</dbReference>
<feature type="compositionally biased region" description="Basic residues" evidence="1">
    <location>
        <begin position="229"/>
        <end position="238"/>
    </location>
</feature>
<evidence type="ECO:0000313" key="4">
    <source>
        <dbReference type="Proteomes" id="UP001596166"/>
    </source>
</evidence>
<evidence type="ECO:0000313" key="3">
    <source>
        <dbReference type="EMBL" id="MFC5357797.1"/>
    </source>
</evidence>
<dbReference type="PIRSF" id="PIRSF009320">
    <property type="entry name" value="Nuc_binding_HP_1000"/>
    <property type="match status" value="1"/>
</dbReference>
<dbReference type="CDD" id="cd02042">
    <property type="entry name" value="ParAB_family"/>
    <property type="match status" value="1"/>
</dbReference>
<dbReference type="InterPro" id="IPR002586">
    <property type="entry name" value="CobQ/CobB/MinD/ParA_Nub-bd_dom"/>
</dbReference>
<evidence type="ECO:0000256" key="1">
    <source>
        <dbReference type="SAM" id="MobiDB-lite"/>
    </source>
</evidence>
<dbReference type="Gene3D" id="3.40.50.300">
    <property type="entry name" value="P-loop containing nucleotide triphosphate hydrolases"/>
    <property type="match status" value="1"/>
</dbReference>
<organism evidence="3 4">
    <name type="scientific">Azospirillum himalayense</name>
    <dbReference type="NCBI Taxonomy" id="654847"/>
    <lineage>
        <taxon>Bacteria</taxon>
        <taxon>Pseudomonadati</taxon>
        <taxon>Pseudomonadota</taxon>
        <taxon>Alphaproteobacteria</taxon>
        <taxon>Rhodospirillales</taxon>
        <taxon>Azospirillaceae</taxon>
        <taxon>Azospirillum</taxon>
    </lineage>
</organism>